<organism evidence="7">
    <name type="scientific">Gongylonema pulchrum</name>
    <dbReference type="NCBI Taxonomy" id="637853"/>
    <lineage>
        <taxon>Eukaryota</taxon>
        <taxon>Metazoa</taxon>
        <taxon>Ecdysozoa</taxon>
        <taxon>Nematoda</taxon>
        <taxon>Chromadorea</taxon>
        <taxon>Rhabditida</taxon>
        <taxon>Spirurina</taxon>
        <taxon>Spiruromorpha</taxon>
        <taxon>Spiruroidea</taxon>
        <taxon>Gongylonematidae</taxon>
        <taxon>Gongylonema</taxon>
    </lineage>
</organism>
<reference evidence="5 6" key="2">
    <citation type="submission" date="2018-11" db="EMBL/GenBank/DDBJ databases">
        <authorList>
            <consortium name="Pathogen Informatics"/>
        </authorList>
    </citation>
    <scope>NUCLEOTIDE SEQUENCE [LARGE SCALE GENOMIC DNA]</scope>
</reference>
<feature type="domain" description="Laminin G" evidence="3">
    <location>
        <begin position="15"/>
        <end position="194"/>
    </location>
</feature>
<feature type="disulfide bond" evidence="2">
    <location>
        <begin position="216"/>
        <end position="225"/>
    </location>
</feature>
<evidence type="ECO:0000313" key="6">
    <source>
        <dbReference type="Proteomes" id="UP000271098"/>
    </source>
</evidence>
<dbReference type="InterPro" id="IPR013320">
    <property type="entry name" value="ConA-like_dom_sf"/>
</dbReference>
<dbReference type="EMBL" id="UYRT01102372">
    <property type="protein sequence ID" value="VDN43277.1"/>
    <property type="molecule type" value="Genomic_DNA"/>
</dbReference>
<accession>A0A183EUW1</accession>
<sequence length="237" mass="26761">SAAKTTIATSTASAVNVFGFDEVSYAQIHAPIDLYDYLELSFMVKLQLPNGLLYLQPSEHCFFSIYSQNAFLTVHYTTADAHAILSSQHPLSLGAWHRVEVWRSGRAVLLKIDDQPWIEDRIKKSDVEEDELQKSSKAVAYFGGAPTAEISPSLPVRNGLSGCMKKIYHNGRFVDLKRDALATRKMHQCGWDACADVHCQAQAQCMAYRATPYCRCRFPTFGLNCEKRFLEYDLEHQ</sequence>
<dbReference type="Gene3D" id="2.60.120.200">
    <property type="match status" value="1"/>
</dbReference>
<dbReference type="Proteomes" id="UP000271098">
    <property type="component" value="Unassembled WGS sequence"/>
</dbReference>
<evidence type="ECO:0000256" key="1">
    <source>
        <dbReference type="ARBA" id="ARBA00023157"/>
    </source>
</evidence>
<protein>
    <submittedName>
        <fullName evidence="7">LAM_G_DOMAIN domain-containing protein</fullName>
    </submittedName>
</protein>
<dbReference type="InterPro" id="IPR000742">
    <property type="entry name" value="EGF"/>
</dbReference>
<evidence type="ECO:0000259" key="4">
    <source>
        <dbReference type="PROSITE" id="PS50026"/>
    </source>
</evidence>
<evidence type="ECO:0000313" key="5">
    <source>
        <dbReference type="EMBL" id="VDN43277.1"/>
    </source>
</evidence>
<evidence type="ECO:0000259" key="3">
    <source>
        <dbReference type="PROSITE" id="PS50025"/>
    </source>
</evidence>
<proteinExistence type="predicted"/>
<dbReference type="PROSITE" id="PS50025">
    <property type="entry name" value="LAM_G_DOMAIN"/>
    <property type="match status" value="1"/>
</dbReference>
<dbReference type="WBParaSite" id="GPUH_0002478201-mRNA-1">
    <property type="protein sequence ID" value="GPUH_0002478201-mRNA-1"/>
    <property type="gene ID" value="GPUH_0002478201"/>
</dbReference>
<dbReference type="SMART" id="SM00282">
    <property type="entry name" value="LamG"/>
    <property type="match status" value="1"/>
</dbReference>
<dbReference type="CDD" id="cd00110">
    <property type="entry name" value="LamG"/>
    <property type="match status" value="1"/>
</dbReference>
<reference evidence="7" key="1">
    <citation type="submission" date="2016-06" db="UniProtKB">
        <authorList>
            <consortium name="WormBaseParasite"/>
        </authorList>
    </citation>
    <scope>IDENTIFICATION</scope>
</reference>
<keyword evidence="6" id="KW-1185">Reference proteome</keyword>
<dbReference type="PROSITE" id="PS00022">
    <property type="entry name" value="EGF_1"/>
    <property type="match status" value="1"/>
</dbReference>
<dbReference type="OrthoDB" id="5772432at2759"/>
<comment type="caution">
    <text evidence="2">Lacks conserved residue(s) required for the propagation of feature annotation.</text>
</comment>
<feature type="domain" description="EGF-like" evidence="4">
    <location>
        <begin position="190"/>
        <end position="226"/>
    </location>
</feature>
<name>A0A183EUW1_9BILA</name>
<dbReference type="InterPro" id="IPR050372">
    <property type="entry name" value="Neurexin-related_CASP"/>
</dbReference>
<dbReference type="PANTHER" id="PTHR15036">
    <property type="entry name" value="PIKACHURIN-LIKE PROTEIN"/>
    <property type="match status" value="1"/>
</dbReference>
<evidence type="ECO:0000256" key="2">
    <source>
        <dbReference type="PROSITE-ProRule" id="PRU00076"/>
    </source>
</evidence>
<dbReference type="GO" id="GO:0016020">
    <property type="term" value="C:membrane"/>
    <property type="evidence" value="ECO:0007669"/>
    <property type="project" value="UniProtKB-SubCell"/>
</dbReference>
<dbReference type="AlphaFoldDB" id="A0A183EUW1"/>
<dbReference type="PROSITE" id="PS50026">
    <property type="entry name" value="EGF_3"/>
    <property type="match status" value="1"/>
</dbReference>
<dbReference type="InterPro" id="IPR001791">
    <property type="entry name" value="Laminin_G"/>
</dbReference>
<evidence type="ECO:0000313" key="7">
    <source>
        <dbReference type="WBParaSite" id="GPUH_0002478201-mRNA-1"/>
    </source>
</evidence>
<gene>
    <name evidence="5" type="ORF">GPUH_LOCUS24751</name>
</gene>
<keyword evidence="1 2" id="KW-1015">Disulfide bond</keyword>
<keyword evidence="2" id="KW-0245">EGF-like domain</keyword>
<dbReference type="SUPFAM" id="SSF49899">
    <property type="entry name" value="Concanavalin A-like lectins/glucanases"/>
    <property type="match status" value="1"/>
</dbReference>
<dbReference type="Pfam" id="PF02210">
    <property type="entry name" value="Laminin_G_2"/>
    <property type="match status" value="1"/>
</dbReference>
<dbReference type="PANTHER" id="PTHR15036:SF85">
    <property type="entry name" value="SP2353, ISOFORM A"/>
    <property type="match status" value="1"/>
</dbReference>